<evidence type="ECO:0000313" key="2">
    <source>
        <dbReference type="Proteomes" id="UP001150603"/>
    </source>
</evidence>
<keyword evidence="2" id="KW-1185">Reference proteome</keyword>
<reference evidence="1" key="1">
    <citation type="submission" date="2022-07" db="EMBL/GenBank/DDBJ databases">
        <title>Phylogenomic reconstructions and comparative analyses of Kickxellomycotina fungi.</title>
        <authorList>
            <person name="Reynolds N.K."/>
            <person name="Stajich J.E."/>
            <person name="Barry K."/>
            <person name="Grigoriev I.V."/>
            <person name="Crous P."/>
            <person name="Smith M.E."/>
        </authorList>
    </citation>
    <scope>NUCLEOTIDE SEQUENCE</scope>
    <source>
        <strain evidence="1">NRRL 5244</strain>
    </source>
</reference>
<sequence>MTPIASSAQYAQNKWQSRGRPMSAAPLLQLDLNQLPVYEQPSSALMSPVTPDEYLDEEPSMGMFADLRKKLYGGHNRESSSVALGIEFN</sequence>
<name>A0ACC1IXT7_9FUNG</name>
<accession>A0ACC1IXT7</accession>
<organism evidence="1 2">
    <name type="scientific">Linderina macrospora</name>
    <dbReference type="NCBI Taxonomy" id="4868"/>
    <lineage>
        <taxon>Eukaryota</taxon>
        <taxon>Fungi</taxon>
        <taxon>Fungi incertae sedis</taxon>
        <taxon>Zoopagomycota</taxon>
        <taxon>Kickxellomycotina</taxon>
        <taxon>Kickxellomycetes</taxon>
        <taxon>Kickxellales</taxon>
        <taxon>Kickxellaceae</taxon>
        <taxon>Linderina</taxon>
    </lineage>
</organism>
<evidence type="ECO:0000313" key="1">
    <source>
        <dbReference type="EMBL" id="KAJ1928182.1"/>
    </source>
</evidence>
<proteinExistence type="predicted"/>
<comment type="caution">
    <text evidence="1">The sequence shown here is derived from an EMBL/GenBank/DDBJ whole genome shotgun (WGS) entry which is preliminary data.</text>
</comment>
<gene>
    <name evidence="1" type="ORF">FBU59_007153</name>
</gene>
<protein>
    <submittedName>
        <fullName evidence="1">Uncharacterized protein</fullName>
    </submittedName>
</protein>
<dbReference type="EMBL" id="JANBPW010006692">
    <property type="protein sequence ID" value="KAJ1928182.1"/>
    <property type="molecule type" value="Genomic_DNA"/>
</dbReference>
<dbReference type="Proteomes" id="UP001150603">
    <property type="component" value="Unassembled WGS sequence"/>
</dbReference>